<reference evidence="4 5" key="1">
    <citation type="submission" date="2019-04" db="EMBL/GenBank/DDBJ databases">
        <title>Pedobacter sp. RP-3-15 sp. nov., isolated from Arctic soil.</title>
        <authorList>
            <person name="Dahal R.H."/>
            <person name="Kim D.-U."/>
        </authorList>
    </citation>
    <scope>NUCLEOTIDE SEQUENCE [LARGE SCALE GENOMIC DNA]</scope>
    <source>
        <strain evidence="4 5">RP-3-15</strain>
    </source>
</reference>
<dbReference type="Pfam" id="PF00326">
    <property type="entry name" value="Peptidase_S9"/>
    <property type="match status" value="1"/>
</dbReference>
<sequence length="809" mass="89026">MAKFSSYRCFVSLIFCSIIFPASAQNKHTFTSGLLLRAGTSYGREALYTDPLAYALYTNTLRTPFEGEVFGKDKDGNDIKWTKITVDGESRFRGRGASNGYVYYEYIASEAQSAVLNITGNATVFVNGEPHMGDPYAAGWMNIPLKLKKGKNEFFVRGIGRQTVLTFPTTPVFLDINDATVPVISGAHSTETSLKAAVVVVNTTAATLHNLKMRSSLAGKEMTTALPAVPAYSTRKVYFDFEKSAREGQNDCLLSLLQENKVIDQKTLKIESVKPGDKYAKTFVSGIDGSLQYFAVAPQTGAEQKNAALFFSVHGAGVEAIGQARAYQSKDWGTLVAPTNRRPRGFNWEDWGRLDALEVLNIAKKQLEPDPQRIYLTGHSMGGHGTWFLGATYPDKWAAIAPCAGYPTLKGYGSADGLIPESSSSELGQLLLRTSNQSDVPKLAYNYKKLGVYVLHGDADETVSVKYARQMKSQLAAFHPDMSYYEYPGGSHWYGNHSVDWLPIFDFFKWHTIPLSKTVETIDFTTASPGISASNYWVSIHQQVIPLKYSNIKLNRNLDSGTISGTLENVALLKLSLSDFPKGKAINIRLDSLNTLKYTTHSAADSLFLEKQGNTWTFAKVPDMKVKGPHRYGTFKEGFNKHMLYVYGTGGTNEEQAWSVAKARFDAESWYYRGNGAIDIIADKEYSKAKYAGRNVVLIGNGTTNSAWKILLADCPVQVNKNTVTVGSKKLTGDDLGAYFIWPIAGTQSNTVSVIAGSGLKGMKAANANQYFAGGSGFPDIMVFRLKMLTDGIDQVEYAGFYDNNWNLK</sequence>
<dbReference type="OrthoDB" id="9764953at2"/>
<dbReference type="Proteomes" id="UP000307244">
    <property type="component" value="Unassembled WGS sequence"/>
</dbReference>
<gene>
    <name evidence="4" type="ORF">FA047_04885</name>
</gene>
<proteinExistence type="predicted"/>
<protein>
    <submittedName>
        <fullName evidence="4">Alpha/beta hydrolase</fullName>
    </submittedName>
</protein>
<keyword evidence="5" id="KW-1185">Reference proteome</keyword>
<dbReference type="EMBL" id="SWBQ01000001">
    <property type="protein sequence ID" value="TKC09431.1"/>
    <property type="molecule type" value="Genomic_DNA"/>
</dbReference>
<dbReference type="InterPro" id="IPR029058">
    <property type="entry name" value="AB_hydrolase_fold"/>
</dbReference>
<feature type="domain" description="Peptidase S9 prolyl oligopeptidase catalytic" evidence="3">
    <location>
        <begin position="347"/>
        <end position="509"/>
    </location>
</feature>
<dbReference type="GO" id="GO:0006508">
    <property type="term" value="P:proteolysis"/>
    <property type="evidence" value="ECO:0007669"/>
    <property type="project" value="InterPro"/>
</dbReference>
<keyword evidence="1 2" id="KW-0732">Signal</keyword>
<accession>A0A4U1CNC8</accession>
<dbReference type="PANTHER" id="PTHR43037:SF4">
    <property type="entry name" value="PEPTIDASE S9 PROLYL OLIGOPEPTIDASE CATALYTIC DOMAIN-CONTAINING PROTEIN"/>
    <property type="match status" value="1"/>
</dbReference>
<dbReference type="InterPro" id="IPR001375">
    <property type="entry name" value="Peptidase_S9_cat"/>
</dbReference>
<dbReference type="GO" id="GO:0008236">
    <property type="term" value="F:serine-type peptidase activity"/>
    <property type="evidence" value="ECO:0007669"/>
    <property type="project" value="InterPro"/>
</dbReference>
<dbReference type="InterPro" id="IPR050955">
    <property type="entry name" value="Plant_Biomass_Hydrol_Est"/>
</dbReference>
<name>A0A4U1CNC8_9SPHI</name>
<evidence type="ECO:0000313" key="4">
    <source>
        <dbReference type="EMBL" id="TKC09431.1"/>
    </source>
</evidence>
<organism evidence="4 5">
    <name type="scientific">Pedobacter frigoris</name>
    <dbReference type="NCBI Taxonomy" id="2571272"/>
    <lineage>
        <taxon>Bacteria</taxon>
        <taxon>Pseudomonadati</taxon>
        <taxon>Bacteroidota</taxon>
        <taxon>Sphingobacteriia</taxon>
        <taxon>Sphingobacteriales</taxon>
        <taxon>Sphingobacteriaceae</taxon>
        <taxon>Pedobacter</taxon>
    </lineage>
</organism>
<evidence type="ECO:0000256" key="2">
    <source>
        <dbReference type="SAM" id="SignalP"/>
    </source>
</evidence>
<keyword evidence="4" id="KW-0378">Hydrolase</keyword>
<evidence type="ECO:0000259" key="3">
    <source>
        <dbReference type="Pfam" id="PF00326"/>
    </source>
</evidence>
<dbReference type="PANTHER" id="PTHR43037">
    <property type="entry name" value="UNNAMED PRODUCT-RELATED"/>
    <property type="match status" value="1"/>
</dbReference>
<dbReference type="SUPFAM" id="SSF53474">
    <property type="entry name" value="alpha/beta-Hydrolases"/>
    <property type="match status" value="2"/>
</dbReference>
<dbReference type="AlphaFoldDB" id="A0A4U1CNC8"/>
<dbReference type="RefSeq" id="WP_136834842.1">
    <property type="nucleotide sequence ID" value="NZ_SWBQ01000001.1"/>
</dbReference>
<evidence type="ECO:0000313" key="5">
    <source>
        <dbReference type="Proteomes" id="UP000307244"/>
    </source>
</evidence>
<evidence type="ECO:0000256" key="1">
    <source>
        <dbReference type="ARBA" id="ARBA00022729"/>
    </source>
</evidence>
<comment type="caution">
    <text evidence="4">The sequence shown here is derived from an EMBL/GenBank/DDBJ whole genome shotgun (WGS) entry which is preliminary data.</text>
</comment>
<dbReference type="Gene3D" id="3.40.50.1820">
    <property type="entry name" value="alpha/beta hydrolase"/>
    <property type="match status" value="1"/>
</dbReference>
<feature type="signal peptide" evidence="2">
    <location>
        <begin position="1"/>
        <end position="24"/>
    </location>
</feature>
<feature type="chain" id="PRO_5020569013" evidence="2">
    <location>
        <begin position="25"/>
        <end position="809"/>
    </location>
</feature>